<feature type="transmembrane region" description="Helical" evidence="2">
    <location>
        <begin position="217"/>
        <end position="239"/>
    </location>
</feature>
<protein>
    <submittedName>
        <fullName evidence="3">Uncharacterized protein</fullName>
    </submittedName>
</protein>
<keyword evidence="2" id="KW-0472">Membrane</keyword>
<gene>
    <name evidence="3" type="ORF">MVEN_02428900</name>
</gene>
<feature type="compositionally biased region" description="Polar residues" evidence="1">
    <location>
        <begin position="292"/>
        <end position="303"/>
    </location>
</feature>
<evidence type="ECO:0000313" key="4">
    <source>
        <dbReference type="Proteomes" id="UP000620124"/>
    </source>
</evidence>
<keyword evidence="2" id="KW-0812">Transmembrane</keyword>
<feature type="transmembrane region" description="Helical" evidence="2">
    <location>
        <begin position="124"/>
        <end position="148"/>
    </location>
</feature>
<sequence length="303" mass="33422">MTNLDTGSHVDPQLVNAFFGMQLGGEFGMFVIFLTALASPHVKRNSTWYTFCFAWILSCISYTLIFLIGQQNSPTFGACVTQAAGIYSAPILTSLTTLAFALDMLLGVRAATTKQLPPKYKYSITLALLIVPFFIWLLMFIGFLSFGINNPALVHKGPNGTYCDLDTFTPSKISGIIVVLATLLIIIIEGQSNLYIATRIFKNRNLLQDGRLIAMAIRVMIFSLLGALGLGIGFIYVLFSEQAPAFDIITALLPLGAVIIFGTHLDLLNVWLFWRRPKSRDDSRINDPKSPSILSVPTPRSWT</sequence>
<evidence type="ECO:0000313" key="3">
    <source>
        <dbReference type="EMBL" id="KAF7330894.1"/>
    </source>
</evidence>
<feature type="transmembrane region" description="Helical" evidence="2">
    <location>
        <begin position="14"/>
        <end position="36"/>
    </location>
</feature>
<keyword evidence="2" id="KW-1133">Transmembrane helix</keyword>
<comment type="caution">
    <text evidence="3">The sequence shown here is derived from an EMBL/GenBank/DDBJ whole genome shotgun (WGS) entry which is preliminary data.</text>
</comment>
<reference evidence="3" key="1">
    <citation type="submission" date="2020-05" db="EMBL/GenBank/DDBJ databases">
        <title>Mycena genomes resolve the evolution of fungal bioluminescence.</title>
        <authorList>
            <person name="Tsai I.J."/>
        </authorList>
    </citation>
    <scope>NUCLEOTIDE SEQUENCE</scope>
    <source>
        <strain evidence="3">CCC161011</strain>
    </source>
</reference>
<name>A0A8H7CAU1_9AGAR</name>
<proteinExistence type="predicted"/>
<feature type="transmembrane region" description="Helical" evidence="2">
    <location>
        <begin position="89"/>
        <end position="112"/>
    </location>
</feature>
<feature type="transmembrane region" description="Helical" evidence="2">
    <location>
        <begin position="251"/>
        <end position="274"/>
    </location>
</feature>
<feature type="transmembrane region" description="Helical" evidence="2">
    <location>
        <begin position="173"/>
        <end position="196"/>
    </location>
</feature>
<evidence type="ECO:0000256" key="1">
    <source>
        <dbReference type="SAM" id="MobiDB-lite"/>
    </source>
</evidence>
<feature type="transmembrane region" description="Helical" evidence="2">
    <location>
        <begin position="48"/>
        <end position="69"/>
    </location>
</feature>
<dbReference type="AlphaFoldDB" id="A0A8H7CAU1"/>
<dbReference type="EMBL" id="JACAZI010000032">
    <property type="protein sequence ID" value="KAF7330894.1"/>
    <property type="molecule type" value="Genomic_DNA"/>
</dbReference>
<accession>A0A8H7CAU1</accession>
<feature type="region of interest" description="Disordered" evidence="1">
    <location>
        <begin position="280"/>
        <end position="303"/>
    </location>
</feature>
<dbReference type="Proteomes" id="UP000620124">
    <property type="component" value="Unassembled WGS sequence"/>
</dbReference>
<organism evidence="3 4">
    <name type="scientific">Mycena venus</name>
    <dbReference type="NCBI Taxonomy" id="2733690"/>
    <lineage>
        <taxon>Eukaryota</taxon>
        <taxon>Fungi</taxon>
        <taxon>Dikarya</taxon>
        <taxon>Basidiomycota</taxon>
        <taxon>Agaricomycotina</taxon>
        <taxon>Agaricomycetes</taxon>
        <taxon>Agaricomycetidae</taxon>
        <taxon>Agaricales</taxon>
        <taxon>Marasmiineae</taxon>
        <taxon>Mycenaceae</taxon>
        <taxon>Mycena</taxon>
    </lineage>
</organism>
<keyword evidence="4" id="KW-1185">Reference proteome</keyword>
<dbReference type="OrthoDB" id="2988301at2759"/>
<evidence type="ECO:0000256" key="2">
    <source>
        <dbReference type="SAM" id="Phobius"/>
    </source>
</evidence>